<gene>
    <name evidence="1" type="ORF">STRTUCAR8_06605</name>
</gene>
<protein>
    <submittedName>
        <fullName evidence="1">Uncharacterized protein</fullName>
    </submittedName>
</protein>
<keyword evidence="2" id="KW-1185">Reference proteome</keyword>
<organism evidence="1 2">
    <name type="scientific">Streptomyces turgidiscabies (strain Car8)</name>
    <dbReference type="NCBI Taxonomy" id="698760"/>
    <lineage>
        <taxon>Bacteria</taxon>
        <taxon>Bacillati</taxon>
        <taxon>Actinomycetota</taxon>
        <taxon>Actinomycetes</taxon>
        <taxon>Kitasatosporales</taxon>
        <taxon>Streptomycetaceae</taxon>
        <taxon>Streptomyces</taxon>
    </lineage>
</organism>
<evidence type="ECO:0000313" key="1">
    <source>
        <dbReference type="EMBL" id="ELP63841.1"/>
    </source>
</evidence>
<sequence length="55" mass="5943">MRTTETPFPELLKSWGHPIVGGTTRATRCPEQSPAAVAGLERGCRSHRRAAAAVR</sequence>
<dbReference type="Proteomes" id="UP000010931">
    <property type="component" value="Unassembled WGS sequence"/>
</dbReference>
<name>L7EYN6_STRT8</name>
<evidence type="ECO:0000313" key="2">
    <source>
        <dbReference type="Proteomes" id="UP000010931"/>
    </source>
</evidence>
<proteinExistence type="predicted"/>
<dbReference type="AlphaFoldDB" id="L7EYN6"/>
<comment type="caution">
    <text evidence="1">The sequence shown here is derived from an EMBL/GenBank/DDBJ whole genome shotgun (WGS) entry which is preliminary data.</text>
</comment>
<reference evidence="1 2" key="1">
    <citation type="journal article" date="2011" name="Plasmid">
        <title>Streptomyces turgidiscabies Car8 contains a modular pathogenicity island that shares virulence genes with other actinobacterial plant pathogens.</title>
        <authorList>
            <person name="Huguet-Tapia J.C."/>
            <person name="Badger J.H."/>
            <person name="Loria R."/>
            <person name="Pettis G.S."/>
        </authorList>
    </citation>
    <scope>NUCLEOTIDE SEQUENCE [LARGE SCALE GENOMIC DNA]</scope>
    <source>
        <strain evidence="1 2">Car8</strain>
    </source>
</reference>
<accession>L7EYN6</accession>
<dbReference type="EMBL" id="AEJB01000499">
    <property type="protein sequence ID" value="ELP63841.1"/>
    <property type="molecule type" value="Genomic_DNA"/>
</dbReference>
<dbReference type="PATRIC" id="fig|698760.3.peg.7272"/>